<accession>A0A0B6S991</accession>
<evidence type="ECO:0000256" key="3">
    <source>
        <dbReference type="ARBA" id="ARBA00013190"/>
    </source>
</evidence>
<evidence type="ECO:0000256" key="4">
    <source>
        <dbReference type="ARBA" id="ARBA00022723"/>
    </source>
</evidence>
<dbReference type="EMBL" id="CP002581">
    <property type="protein sequence ID" value="AJK48806.1"/>
    <property type="molecule type" value="Genomic_DNA"/>
</dbReference>
<dbReference type="CDD" id="cd05284">
    <property type="entry name" value="arabinose_DH_like"/>
    <property type="match status" value="1"/>
</dbReference>
<evidence type="ECO:0000256" key="1">
    <source>
        <dbReference type="ARBA" id="ARBA00001947"/>
    </source>
</evidence>
<dbReference type="Gene3D" id="3.90.180.10">
    <property type="entry name" value="Medium-chain alcohol dehydrogenases, catalytic domain"/>
    <property type="match status" value="1"/>
</dbReference>
<dbReference type="AlphaFoldDB" id="A0A0B6S991"/>
<dbReference type="EC" id="1.1.1.1" evidence="3"/>
<dbReference type="InterPro" id="IPR002328">
    <property type="entry name" value="ADH_Zn_CS"/>
</dbReference>
<dbReference type="Pfam" id="PF08240">
    <property type="entry name" value="ADH_N"/>
    <property type="match status" value="1"/>
</dbReference>
<dbReference type="GO" id="GO:0008270">
    <property type="term" value="F:zinc ion binding"/>
    <property type="evidence" value="ECO:0007669"/>
    <property type="project" value="InterPro"/>
</dbReference>
<dbReference type="RefSeq" id="WP_042629311.1">
    <property type="nucleotide sequence ID" value="NZ_CP002581.1"/>
</dbReference>
<dbReference type="SUPFAM" id="SSF50129">
    <property type="entry name" value="GroES-like"/>
    <property type="match status" value="1"/>
</dbReference>
<keyword evidence="5 7" id="KW-0862">Zinc</keyword>
<dbReference type="Gene3D" id="3.40.50.720">
    <property type="entry name" value="NAD(P)-binding Rossmann-like Domain"/>
    <property type="match status" value="1"/>
</dbReference>
<evidence type="ECO:0000256" key="2">
    <source>
        <dbReference type="ARBA" id="ARBA00008072"/>
    </source>
</evidence>
<evidence type="ECO:0000313" key="10">
    <source>
        <dbReference type="Proteomes" id="UP000031838"/>
    </source>
</evidence>
<dbReference type="InterPro" id="IPR013149">
    <property type="entry name" value="ADH-like_C"/>
</dbReference>
<keyword evidence="4 7" id="KW-0479">Metal-binding</keyword>
<evidence type="ECO:0000256" key="6">
    <source>
        <dbReference type="ARBA" id="ARBA00023002"/>
    </source>
</evidence>
<dbReference type="InterPro" id="IPR013154">
    <property type="entry name" value="ADH-like_N"/>
</dbReference>
<dbReference type="KEGG" id="bgp:BGL_2c07220"/>
<dbReference type="GO" id="GO:0004022">
    <property type="term" value="F:alcohol dehydrogenase (NAD+) activity"/>
    <property type="evidence" value="ECO:0007669"/>
    <property type="project" value="UniProtKB-EC"/>
</dbReference>
<comment type="cofactor">
    <cofactor evidence="1 7">
        <name>Zn(2+)</name>
        <dbReference type="ChEBI" id="CHEBI:29105"/>
    </cofactor>
</comment>
<dbReference type="Pfam" id="PF00107">
    <property type="entry name" value="ADH_zinc_N"/>
    <property type="match status" value="1"/>
</dbReference>
<evidence type="ECO:0000256" key="7">
    <source>
        <dbReference type="RuleBase" id="RU361277"/>
    </source>
</evidence>
<evidence type="ECO:0000256" key="5">
    <source>
        <dbReference type="ARBA" id="ARBA00022833"/>
    </source>
</evidence>
<dbReference type="Proteomes" id="UP000031838">
    <property type="component" value="Chromosome 2"/>
</dbReference>
<dbReference type="HOGENOM" id="CLU_026673_11_2_4"/>
<keyword evidence="10" id="KW-1185">Reference proteome</keyword>
<dbReference type="InterPro" id="IPR020843">
    <property type="entry name" value="ER"/>
</dbReference>
<dbReference type="PANTHER" id="PTHR42940">
    <property type="entry name" value="ALCOHOL DEHYDROGENASE 1-RELATED"/>
    <property type="match status" value="1"/>
</dbReference>
<dbReference type="SMART" id="SM00829">
    <property type="entry name" value="PKS_ER"/>
    <property type="match status" value="1"/>
</dbReference>
<sequence length="348" mass="36379">MKAVRYIAAGQAPEIIEVPTPTPGPGQVLVKIAGAGVCHSDLHVLDHGIGMLGAIGPGQFTLGHENAGWIASLGAGVTGWKEGDAVAVYGPWGCGRCRTCQTSAENYCEHHAEIPTFGGGLGSDGGMAEYMIVPSARLLVPLGKLDPVQAAPLSDAALTPYHAIRKALPLLTPDACAVVVGIGGLGHMAVQILRALTSATIIGCDIDDLRLEHARGLGIAHTVNTRDSTRAAQEIRELVGARGAAVAFDFVGIQATVDLCADVVGRASRIEIVGLGGGTLHYRANRPPYGCEVSIPYWGTRTELIEVIALAASGKIRADVETFPLEQAAEVYQRLREGRIRGRAVLLP</sequence>
<gene>
    <name evidence="9" type="primary">adh</name>
    <name evidence="9" type="ORF">BGL_2c07220</name>
</gene>
<proteinExistence type="inferred from homology"/>
<organism evidence="9 10">
    <name type="scientific">Burkholderia plantarii</name>
    <dbReference type="NCBI Taxonomy" id="41899"/>
    <lineage>
        <taxon>Bacteria</taxon>
        <taxon>Pseudomonadati</taxon>
        <taxon>Pseudomonadota</taxon>
        <taxon>Betaproteobacteria</taxon>
        <taxon>Burkholderiales</taxon>
        <taxon>Burkholderiaceae</taxon>
        <taxon>Burkholderia</taxon>
    </lineage>
</organism>
<dbReference type="SUPFAM" id="SSF51735">
    <property type="entry name" value="NAD(P)-binding Rossmann-fold domains"/>
    <property type="match status" value="1"/>
</dbReference>
<dbReference type="GO" id="GO:0005737">
    <property type="term" value="C:cytoplasm"/>
    <property type="evidence" value="ECO:0007669"/>
    <property type="project" value="TreeGrafter"/>
</dbReference>
<evidence type="ECO:0000313" key="9">
    <source>
        <dbReference type="EMBL" id="AJK48806.1"/>
    </source>
</evidence>
<evidence type="ECO:0000259" key="8">
    <source>
        <dbReference type="SMART" id="SM00829"/>
    </source>
</evidence>
<reference evidence="10" key="1">
    <citation type="submission" date="2011-03" db="EMBL/GenBank/DDBJ databases">
        <authorList>
            <person name="Voget S."/>
            <person name="Streit W.R."/>
            <person name="Jaeger K.E."/>
            <person name="Daniel R."/>
        </authorList>
    </citation>
    <scope>NUCLEOTIDE SEQUENCE [LARGE SCALE GENOMIC DNA]</scope>
    <source>
        <strain evidence="10">PG1</strain>
    </source>
</reference>
<dbReference type="PANTHER" id="PTHR42940:SF8">
    <property type="entry name" value="VACUOLAR PROTEIN SORTING-ASSOCIATED PROTEIN 11"/>
    <property type="match status" value="1"/>
</dbReference>
<dbReference type="PROSITE" id="PS00059">
    <property type="entry name" value="ADH_ZINC"/>
    <property type="match status" value="1"/>
</dbReference>
<reference evidence="9 10" key="2">
    <citation type="journal article" date="2016" name="Appl. Microbiol. Biotechnol.">
        <title>Mutations improving production and secretion of extracellular lipase by Burkholderia glumae PG1.</title>
        <authorList>
            <person name="Knapp A."/>
            <person name="Voget S."/>
            <person name="Gao R."/>
            <person name="Zaburannyi N."/>
            <person name="Krysciak D."/>
            <person name="Breuer M."/>
            <person name="Hauer B."/>
            <person name="Streit W.R."/>
            <person name="Muller R."/>
            <person name="Daniel R."/>
            <person name="Jaeger K.E."/>
        </authorList>
    </citation>
    <scope>NUCLEOTIDE SEQUENCE [LARGE SCALE GENOMIC DNA]</scope>
    <source>
        <strain evidence="9 10">PG1</strain>
    </source>
</reference>
<name>A0A0B6S991_BURPL</name>
<dbReference type="InterPro" id="IPR036291">
    <property type="entry name" value="NAD(P)-bd_dom_sf"/>
</dbReference>
<dbReference type="InterPro" id="IPR011032">
    <property type="entry name" value="GroES-like_sf"/>
</dbReference>
<keyword evidence="6 9" id="KW-0560">Oxidoreductase</keyword>
<feature type="domain" description="Enoyl reductase (ER)" evidence="8">
    <location>
        <begin position="10"/>
        <end position="346"/>
    </location>
</feature>
<comment type="similarity">
    <text evidence="2 7">Belongs to the zinc-containing alcohol dehydrogenase family.</text>
</comment>
<protein>
    <recommendedName>
        <fullName evidence="3">alcohol dehydrogenase</fullName>
        <ecNumber evidence="3">1.1.1.1</ecNumber>
    </recommendedName>
</protein>